<keyword evidence="6" id="KW-1003">Cell membrane</keyword>
<dbReference type="GO" id="GO:0007015">
    <property type="term" value="P:actin filament organization"/>
    <property type="evidence" value="ECO:0007669"/>
    <property type="project" value="InterPro"/>
</dbReference>
<dbReference type="FunFam" id="1.10.238.10:FF:000339">
    <property type="entry name" value="Actin cytoskeleton-regulatory complex protein END3"/>
    <property type="match status" value="1"/>
</dbReference>
<dbReference type="VEuPathDB" id="FungiDB:JI435_059300"/>
<dbReference type="GO" id="GO:0005509">
    <property type="term" value="F:calcium ion binding"/>
    <property type="evidence" value="ECO:0007669"/>
    <property type="project" value="InterPro"/>
</dbReference>
<dbReference type="Gene3D" id="1.10.238.10">
    <property type="entry name" value="EF-hand"/>
    <property type="match status" value="2"/>
</dbReference>
<dbReference type="GO" id="GO:0003779">
    <property type="term" value="F:actin binding"/>
    <property type="evidence" value="ECO:0007669"/>
    <property type="project" value="UniProtKB-KW"/>
</dbReference>
<keyword evidence="12" id="KW-0378">Hydrolase</keyword>
<dbReference type="AlphaFoldDB" id="Q0UQN4"/>
<dbReference type="GO" id="GO:0010008">
    <property type="term" value="C:endosome membrane"/>
    <property type="evidence" value="ECO:0007669"/>
    <property type="project" value="UniProtKB-SubCell"/>
</dbReference>
<dbReference type="PANTHER" id="PTHR20963">
    <property type="entry name" value="MULTIPLE INOSITOL POLYPHOSPHATE PHOSPHATASE-RELATED"/>
    <property type="match status" value="1"/>
</dbReference>
<dbReference type="STRING" id="321614.Q0UQN4"/>
<dbReference type="eggNOG" id="KOG0998">
    <property type="taxonomic scope" value="Eukaryota"/>
</dbReference>
<evidence type="ECO:0000256" key="5">
    <source>
        <dbReference type="ARBA" id="ARBA00011159"/>
    </source>
</evidence>
<dbReference type="GO" id="GO:0030479">
    <property type="term" value="C:actin cortical patch"/>
    <property type="evidence" value="ECO:0007669"/>
    <property type="project" value="UniProtKB-SubCell"/>
</dbReference>
<keyword evidence="11" id="KW-0967">Endosome</keyword>
<evidence type="ECO:0000256" key="9">
    <source>
        <dbReference type="ARBA" id="ARBA00022723"/>
    </source>
</evidence>
<comment type="subunit">
    <text evidence="5">Component of the PAN1 actin cytoskeleton-regulatory complex.</text>
</comment>
<evidence type="ECO:0000313" key="24">
    <source>
        <dbReference type="Proteomes" id="UP000001055"/>
    </source>
</evidence>
<dbReference type="InterPro" id="IPR011992">
    <property type="entry name" value="EF-hand-dom_pair"/>
</dbReference>
<evidence type="ECO:0000256" key="14">
    <source>
        <dbReference type="ARBA" id="ARBA00023054"/>
    </source>
</evidence>
<evidence type="ECO:0000256" key="7">
    <source>
        <dbReference type="ARBA" id="ARBA00022490"/>
    </source>
</evidence>
<dbReference type="GO" id="GO:0006897">
    <property type="term" value="P:endocytosis"/>
    <property type="evidence" value="ECO:0007669"/>
    <property type="project" value="UniProtKB-KW"/>
</dbReference>
<dbReference type="Proteomes" id="UP000001055">
    <property type="component" value="Unassembled WGS sequence"/>
</dbReference>
<dbReference type="PROSITE" id="PS50031">
    <property type="entry name" value="EH"/>
    <property type="match status" value="2"/>
</dbReference>
<evidence type="ECO:0000256" key="3">
    <source>
        <dbReference type="ARBA" id="ARBA00004413"/>
    </source>
</evidence>
<evidence type="ECO:0000313" key="23">
    <source>
        <dbReference type="EMBL" id="EAT86994.2"/>
    </source>
</evidence>
<keyword evidence="15" id="KW-0472">Membrane</keyword>
<evidence type="ECO:0000256" key="1">
    <source>
        <dbReference type="ARBA" id="ARBA00004125"/>
    </source>
</evidence>
<feature type="domain" description="EF-hand" evidence="22">
    <location>
        <begin position="42"/>
        <end position="77"/>
    </location>
</feature>
<feature type="domain" description="EH" evidence="21">
    <location>
        <begin position="10"/>
        <end position="111"/>
    </location>
</feature>
<evidence type="ECO:0000256" key="19">
    <source>
        <dbReference type="ARBA" id="ARBA00029684"/>
    </source>
</evidence>
<gene>
    <name evidence="23" type="ORF">SNOG_05930</name>
</gene>
<evidence type="ECO:0000256" key="18">
    <source>
        <dbReference type="ARBA" id="ARBA00025194"/>
    </source>
</evidence>
<keyword evidence="14 20" id="KW-0175">Coiled coil</keyword>
<dbReference type="SMART" id="SM00027">
    <property type="entry name" value="EH"/>
    <property type="match status" value="2"/>
</dbReference>
<dbReference type="HOGENOM" id="CLU_344866_0_0_1"/>
<dbReference type="eggNOG" id="KOG1382">
    <property type="taxonomic scope" value="Eukaryota"/>
</dbReference>
<evidence type="ECO:0000256" key="11">
    <source>
        <dbReference type="ARBA" id="ARBA00022753"/>
    </source>
</evidence>
<feature type="coiled-coil region" evidence="20">
    <location>
        <begin position="305"/>
        <end position="332"/>
    </location>
</feature>
<dbReference type="FunFam" id="1.10.238.10:FF:000055">
    <property type="entry name" value="Intersectin-1 isoform 1"/>
    <property type="match status" value="1"/>
</dbReference>
<dbReference type="CDD" id="cd00052">
    <property type="entry name" value="EH"/>
    <property type="match status" value="1"/>
</dbReference>
<dbReference type="SMART" id="SM00054">
    <property type="entry name" value="EFh"/>
    <property type="match status" value="1"/>
</dbReference>
<dbReference type="InterPro" id="IPR025604">
    <property type="entry name" value="End3"/>
</dbReference>
<evidence type="ECO:0000259" key="22">
    <source>
        <dbReference type="PROSITE" id="PS50222"/>
    </source>
</evidence>
<dbReference type="CDD" id="cd07061">
    <property type="entry name" value="HP_HAP_like"/>
    <property type="match status" value="1"/>
</dbReference>
<dbReference type="InterPro" id="IPR018247">
    <property type="entry name" value="EF_Hand_1_Ca_BS"/>
</dbReference>
<evidence type="ECO:0000259" key="21">
    <source>
        <dbReference type="PROSITE" id="PS50031"/>
    </source>
</evidence>
<name>Q0UQN4_PHANO</name>
<dbReference type="VEuPathDB" id="FungiDB:JI435_304210"/>
<keyword evidence="8" id="KW-0254">Endocytosis</keyword>
<evidence type="ECO:0000256" key="16">
    <source>
        <dbReference type="ARBA" id="ARBA00023203"/>
    </source>
</evidence>
<dbReference type="InterPro" id="IPR029033">
    <property type="entry name" value="His_PPase_superfam"/>
</dbReference>
<reference evidence="24" key="1">
    <citation type="journal article" date="2007" name="Plant Cell">
        <title>Dothideomycete-plant interactions illuminated by genome sequencing and EST analysis of the wheat pathogen Stagonospora nodorum.</title>
        <authorList>
            <person name="Hane J.K."/>
            <person name="Lowe R.G."/>
            <person name="Solomon P.S."/>
            <person name="Tan K.C."/>
            <person name="Schoch C.L."/>
            <person name="Spatafora J.W."/>
            <person name="Crous P.W."/>
            <person name="Kodira C."/>
            <person name="Birren B.W."/>
            <person name="Galagan J.E."/>
            <person name="Torriani S.F."/>
            <person name="McDonald B.A."/>
            <person name="Oliver R.P."/>
        </authorList>
    </citation>
    <scope>NUCLEOTIDE SEQUENCE [LARGE SCALE GENOMIC DNA]</scope>
    <source>
        <strain evidence="24">SN15 / ATCC MYA-4574 / FGSC 10173</strain>
    </source>
</reference>
<dbReference type="PANTHER" id="PTHR20963:SF12">
    <property type="entry name" value="HISTIDINE ACID PHOSPHATASE"/>
    <property type="match status" value="1"/>
</dbReference>
<keyword evidence="10" id="KW-0677">Repeat</keyword>
<dbReference type="InterPro" id="IPR002048">
    <property type="entry name" value="EF_hand_dom"/>
</dbReference>
<dbReference type="Pfam" id="PF00328">
    <property type="entry name" value="His_Phos_2"/>
    <property type="match status" value="1"/>
</dbReference>
<dbReference type="SUPFAM" id="SSF47473">
    <property type="entry name" value="EF-hand"/>
    <property type="match status" value="2"/>
</dbReference>
<dbReference type="Pfam" id="PF12761">
    <property type="entry name" value="End3"/>
    <property type="match status" value="1"/>
</dbReference>
<dbReference type="KEGG" id="pno:SNOG_05930"/>
<evidence type="ECO:0000256" key="12">
    <source>
        <dbReference type="ARBA" id="ARBA00022801"/>
    </source>
</evidence>
<keyword evidence="17" id="KW-0206">Cytoskeleton</keyword>
<dbReference type="SUPFAM" id="SSF53254">
    <property type="entry name" value="Phosphoglycerate mutase-like"/>
    <property type="match status" value="1"/>
</dbReference>
<feature type="domain" description="EH" evidence="21">
    <location>
        <begin position="150"/>
        <end position="239"/>
    </location>
</feature>
<evidence type="ECO:0000256" key="6">
    <source>
        <dbReference type="ARBA" id="ARBA00022475"/>
    </source>
</evidence>
<dbReference type="RefSeq" id="XP_001796321.1">
    <property type="nucleotide sequence ID" value="XM_001796269.1"/>
</dbReference>
<evidence type="ECO:0000256" key="13">
    <source>
        <dbReference type="ARBA" id="ARBA00022837"/>
    </source>
</evidence>
<evidence type="ECO:0000256" key="8">
    <source>
        <dbReference type="ARBA" id="ARBA00022583"/>
    </source>
</evidence>
<protein>
    <recommendedName>
        <fullName evidence="19">Endocytosis protein 3</fullName>
    </recommendedName>
</protein>
<dbReference type="Pfam" id="PF12763">
    <property type="entry name" value="EH"/>
    <property type="match status" value="1"/>
</dbReference>
<comment type="similarity">
    <text evidence="4">Belongs to the END3 family.</text>
</comment>
<organism evidence="23 24">
    <name type="scientific">Phaeosphaeria nodorum (strain SN15 / ATCC MYA-4574 / FGSC 10173)</name>
    <name type="common">Glume blotch fungus</name>
    <name type="synonym">Parastagonospora nodorum</name>
    <dbReference type="NCBI Taxonomy" id="321614"/>
    <lineage>
        <taxon>Eukaryota</taxon>
        <taxon>Fungi</taxon>
        <taxon>Dikarya</taxon>
        <taxon>Ascomycota</taxon>
        <taxon>Pezizomycotina</taxon>
        <taxon>Dothideomycetes</taxon>
        <taxon>Pleosporomycetidae</taxon>
        <taxon>Pleosporales</taxon>
        <taxon>Pleosporineae</taxon>
        <taxon>Phaeosphaeriaceae</taxon>
        <taxon>Parastagonospora</taxon>
    </lineage>
</organism>
<dbReference type="Gene3D" id="3.40.50.1240">
    <property type="entry name" value="Phosphoglycerate mutase-like"/>
    <property type="match status" value="1"/>
</dbReference>
<accession>Q0UQN4</accession>
<dbReference type="FunFam" id="3.40.50.1240:FF:000065">
    <property type="entry name" value="Similar to histidine acid phosphatase"/>
    <property type="match status" value="1"/>
</dbReference>
<dbReference type="PROSITE" id="PS50222">
    <property type="entry name" value="EF_HAND_2"/>
    <property type="match status" value="1"/>
</dbReference>
<evidence type="ECO:0000256" key="2">
    <source>
        <dbReference type="ARBA" id="ARBA00004134"/>
    </source>
</evidence>
<dbReference type="GO" id="GO:0005886">
    <property type="term" value="C:plasma membrane"/>
    <property type="evidence" value="ECO:0007669"/>
    <property type="project" value="UniProtKB-SubCell"/>
</dbReference>
<evidence type="ECO:0000256" key="10">
    <source>
        <dbReference type="ARBA" id="ARBA00022737"/>
    </source>
</evidence>
<dbReference type="GeneID" id="5973198"/>
<comment type="subcellular location">
    <subcellularLocation>
        <location evidence="3">Cell membrane</location>
        <topology evidence="3">Peripheral membrane protein</topology>
        <orientation evidence="3">Cytoplasmic side</orientation>
    </subcellularLocation>
    <subcellularLocation>
        <location evidence="2">Cytoplasm</location>
        <location evidence="2">Cytoskeleton</location>
        <location evidence="2">Actin patch</location>
    </subcellularLocation>
    <subcellularLocation>
        <location evidence="1">Endosome membrane</location>
        <topology evidence="1">Peripheral membrane protein</topology>
        <orientation evidence="1">Cytoplasmic side</orientation>
    </subcellularLocation>
</comment>
<dbReference type="EMBL" id="CH445332">
    <property type="protein sequence ID" value="EAT86994.2"/>
    <property type="molecule type" value="Genomic_DNA"/>
</dbReference>
<dbReference type="InterPro" id="IPR000560">
    <property type="entry name" value="His_Pase_clade-2"/>
</dbReference>
<evidence type="ECO:0000256" key="17">
    <source>
        <dbReference type="ARBA" id="ARBA00023212"/>
    </source>
</evidence>
<evidence type="ECO:0000256" key="20">
    <source>
        <dbReference type="SAM" id="Coils"/>
    </source>
</evidence>
<dbReference type="GO" id="GO:0009277">
    <property type="term" value="C:fungal-type cell wall"/>
    <property type="evidence" value="ECO:0000318"/>
    <property type="project" value="GO_Central"/>
</dbReference>
<keyword evidence="9" id="KW-0479">Metal-binding</keyword>
<evidence type="ECO:0000256" key="4">
    <source>
        <dbReference type="ARBA" id="ARBA00009909"/>
    </source>
</evidence>
<evidence type="ECO:0000256" key="15">
    <source>
        <dbReference type="ARBA" id="ARBA00023136"/>
    </source>
</evidence>
<keyword evidence="16" id="KW-0009">Actin-binding</keyword>
<keyword evidence="7" id="KW-0963">Cytoplasm</keyword>
<dbReference type="InParanoid" id="Q0UQN4"/>
<keyword evidence="13" id="KW-0106">Calcium</keyword>
<comment type="function">
    <text evidence="18">Component of the PAN1 actin cytoskeleton-regulatory complex required for the internalization of endosomes during actin-coupled endocytosis. The complex links the site of endocytosis to the cell membrane-associated actin cytoskeleton. Mediates uptake of external molecules and vacuolar degradation of plasma membrane proteins. Plays a role in the proper organization of the cell membrane-associated actin cytoskeleton and promotes its destabilization.</text>
</comment>
<proteinExistence type="inferred from homology"/>
<dbReference type="InterPro" id="IPR000261">
    <property type="entry name" value="EH_dom"/>
</dbReference>
<dbReference type="GO" id="GO:0003993">
    <property type="term" value="F:acid phosphatase activity"/>
    <property type="evidence" value="ECO:0000318"/>
    <property type="project" value="GO_Central"/>
</dbReference>
<sequence length="820" mass="92387">MAPHRIEQDEIEKYWEIFSSLSQGGTHLDGAQAAPVLKNSHLRDDQLERVWDLADVDNDGKLDFEEFCVAMRLIFDLINGVSYVQLTWLPFTYGDVPKTLPDWLVPESKAHLVQATRALSGSQTAFETVEDDDDTPGLRDGFDWYMSPSDKSKYEEIYTANRDSHGNIDFEALSGLFESLDNVPDSDVRFAWNLVNPKARESVGKDACLAFLHILNQRSEGYRVPRSVPPSLRASFEKAHIDYDVERAGSSRWVASSNDDTTTGRKAKFGDAYLTRLGVGDRAANYGARAKGTDFGGRTTEDWEEVRLKKQLRELETKISDVEKEAENRRHGRSKDSKPALVKRELEMLLDYKRNTLRDLDNDEGGAVKGLGGIREDIDIVKEQVDGLQSHLSSRQEVLADLRRQIDDEKAGLTVLSSISIIQKNVNRVVAGDASSCLAFVLLVANDDEYEEYIKPFLFKLEKHRQGWSGPLSFLTKWQSPILEDRLEELTPSGARDAEKVGKHLLERYPELVPNTTRILADKKSRTYDTATNFTKAFPQDQEIEVVRVTENKNGSMESLIPHKSCDNFNKKPGTKEQHKFIDVYGSSTSARLARWSPFKLTPKDVVGLQSLCGYESAILGARSPICAVFTDAEWMAYEYHWDLKYAYMVGPLNPLSPYLGFPWLQTQAELFAHIDTHSTPGGSWPDPQRFFLSFTHREVPPFVATALGLFNSSSSATEEFPTDHINWTRAWRMSDLIPFLGHVGMEKMSCERGDAEAGEYVRFIANTAPRPIPQCQSGPGASCPFEEFKEFIGEGAKAHEDFHKVCDKKGKQHAEGVEL</sequence>
<dbReference type="PROSITE" id="PS00018">
    <property type="entry name" value="EF_HAND_1"/>
    <property type="match status" value="1"/>
</dbReference>